<dbReference type="InterPro" id="IPR005368">
    <property type="entry name" value="UPF0175"/>
</dbReference>
<dbReference type="EMBL" id="RSCJ01000002">
    <property type="protein sequence ID" value="RUR85751.1"/>
    <property type="molecule type" value="Genomic_DNA"/>
</dbReference>
<sequence>MKTVSIEFPDSVFSALRKDPDEFAQEMRIAAAVKWYEMGEISQGKAAEIAGLNRAEFINILARYQVSPFQYTTQELAEELAALDE</sequence>
<accession>A0A433NPJ3</accession>
<evidence type="ECO:0000313" key="2">
    <source>
        <dbReference type="EMBL" id="RUR85751.1"/>
    </source>
</evidence>
<protein>
    <submittedName>
        <fullName evidence="2">Uncharacterized protein</fullName>
    </submittedName>
</protein>
<dbReference type="OrthoDB" id="15200at2"/>
<gene>
    <name evidence="2" type="ORF">PCC6912_05760</name>
</gene>
<dbReference type="STRING" id="211165.GCA_000317285_06076"/>
<reference evidence="2 3" key="1">
    <citation type="journal article" date="2019" name="Genome Biol. Evol.">
        <title>Day and night: Metabolic profiles and evolutionary relationships of six axenic non-marine cyanobacteria.</title>
        <authorList>
            <person name="Will S.E."/>
            <person name="Henke P."/>
            <person name="Boedeker C."/>
            <person name="Huang S."/>
            <person name="Brinkmann H."/>
            <person name="Rohde M."/>
            <person name="Jarek M."/>
            <person name="Friedl T."/>
            <person name="Seufert S."/>
            <person name="Schumacher M."/>
            <person name="Overmann J."/>
            <person name="Neumann-Schaal M."/>
            <person name="Petersen J."/>
        </authorList>
    </citation>
    <scope>NUCLEOTIDE SEQUENCE [LARGE SCALE GENOMIC DNA]</scope>
    <source>
        <strain evidence="2 3">PCC 6912</strain>
    </source>
</reference>
<dbReference type="PANTHER" id="PTHR37525:SF1">
    <property type="entry name" value="UPF0175 PROTEIN SSL1255"/>
    <property type="match status" value="1"/>
</dbReference>
<comment type="caution">
    <text evidence="2">The sequence shown here is derived from an EMBL/GenBank/DDBJ whole genome shotgun (WGS) entry which is preliminary data.</text>
</comment>
<dbReference type="AlphaFoldDB" id="A0A433NPJ3"/>
<name>A0A433NPJ3_CHLFR</name>
<organism evidence="2 3">
    <name type="scientific">Chlorogloeopsis fritschii PCC 6912</name>
    <dbReference type="NCBI Taxonomy" id="211165"/>
    <lineage>
        <taxon>Bacteria</taxon>
        <taxon>Bacillati</taxon>
        <taxon>Cyanobacteriota</taxon>
        <taxon>Cyanophyceae</taxon>
        <taxon>Nostocales</taxon>
        <taxon>Chlorogloeopsidaceae</taxon>
        <taxon>Chlorogloeopsis</taxon>
    </lineage>
</organism>
<dbReference type="Proteomes" id="UP000268857">
    <property type="component" value="Unassembled WGS sequence"/>
</dbReference>
<dbReference type="PANTHER" id="PTHR37525">
    <property type="entry name" value="UPF0175 PROTEIN SSL1255"/>
    <property type="match status" value="1"/>
</dbReference>
<proteinExistence type="inferred from homology"/>
<evidence type="ECO:0000313" key="3">
    <source>
        <dbReference type="Proteomes" id="UP000268857"/>
    </source>
</evidence>
<evidence type="ECO:0000256" key="1">
    <source>
        <dbReference type="ARBA" id="ARBA00005651"/>
    </source>
</evidence>
<dbReference type="Pfam" id="PF03683">
    <property type="entry name" value="UPF0175"/>
    <property type="match status" value="1"/>
</dbReference>
<comment type="similarity">
    <text evidence="1">Belongs to the UPF0175 family.</text>
</comment>
<keyword evidence="3" id="KW-1185">Reference proteome</keyword>
<dbReference type="InterPro" id="IPR052264">
    <property type="entry name" value="UPF0175_domain"/>
</dbReference>
<dbReference type="RefSeq" id="WP_016879794.1">
    <property type="nucleotide sequence ID" value="NZ_AJLN01000141.1"/>
</dbReference>